<dbReference type="GO" id="GO:0042597">
    <property type="term" value="C:periplasmic space"/>
    <property type="evidence" value="ECO:0007669"/>
    <property type="project" value="UniProtKB-ARBA"/>
</dbReference>
<dbReference type="GO" id="GO:0015833">
    <property type="term" value="P:peptide transport"/>
    <property type="evidence" value="ECO:0007669"/>
    <property type="project" value="TreeGrafter"/>
</dbReference>
<dbReference type="PIRSF" id="PIRSF002741">
    <property type="entry name" value="MppA"/>
    <property type="match status" value="1"/>
</dbReference>
<keyword evidence="1" id="KW-0732">Signal</keyword>
<dbReference type="PROSITE" id="PS51257">
    <property type="entry name" value="PROKAR_LIPOPROTEIN"/>
    <property type="match status" value="1"/>
</dbReference>
<gene>
    <name evidence="3" type="ORF">AVDCRST_MAG07-2274</name>
</gene>
<protein>
    <submittedName>
        <fullName evidence="3">Oligopeptide ABC transporter, periplasmic oligopeptide-binding protein OppA</fullName>
    </submittedName>
</protein>
<reference evidence="3" key="1">
    <citation type="submission" date="2020-02" db="EMBL/GenBank/DDBJ databases">
        <authorList>
            <person name="Meier V. D."/>
        </authorList>
    </citation>
    <scope>NUCLEOTIDE SEQUENCE</scope>
    <source>
        <strain evidence="3">AVDCRST_MAG07</strain>
    </source>
</reference>
<dbReference type="InterPro" id="IPR039424">
    <property type="entry name" value="SBP_5"/>
</dbReference>
<feature type="signal peptide" evidence="1">
    <location>
        <begin position="1"/>
        <end position="23"/>
    </location>
</feature>
<dbReference type="PANTHER" id="PTHR30290:SF83">
    <property type="entry name" value="ABC TRANSPORTER SUBSTRATE-BINDING PROTEIN"/>
    <property type="match status" value="1"/>
</dbReference>
<evidence type="ECO:0000313" key="3">
    <source>
        <dbReference type="EMBL" id="CAA9339675.1"/>
    </source>
</evidence>
<dbReference type="EMBL" id="CADCUB010000112">
    <property type="protein sequence ID" value="CAA9339675.1"/>
    <property type="molecule type" value="Genomic_DNA"/>
</dbReference>
<dbReference type="InterPro" id="IPR000914">
    <property type="entry name" value="SBP_5_dom"/>
</dbReference>
<dbReference type="InterPro" id="IPR030678">
    <property type="entry name" value="Peptide/Ni-bd"/>
</dbReference>
<dbReference type="PANTHER" id="PTHR30290">
    <property type="entry name" value="PERIPLASMIC BINDING COMPONENT OF ABC TRANSPORTER"/>
    <property type="match status" value="1"/>
</dbReference>
<organism evidence="3">
    <name type="scientific">uncultured Frankineae bacterium</name>
    <dbReference type="NCBI Taxonomy" id="437475"/>
    <lineage>
        <taxon>Bacteria</taxon>
        <taxon>Bacillati</taxon>
        <taxon>Actinomycetota</taxon>
        <taxon>Actinomycetes</taxon>
        <taxon>Frankiales</taxon>
        <taxon>environmental samples</taxon>
    </lineage>
</organism>
<dbReference type="Gene3D" id="3.10.105.10">
    <property type="entry name" value="Dipeptide-binding Protein, Domain 3"/>
    <property type="match status" value="1"/>
</dbReference>
<name>A0A6J4LQ93_9ACTN</name>
<dbReference type="GO" id="GO:1904680">
    <property type="term" value="F:peptide transmembrane transporter activity"/>
    <property type="evidence" value="ECO:0007669"/>
    <property type="project" value="TreeGrafter"/>
</dbReference>
<evidence type="ECO:0000259" key="2">
    <source>
        <dbReference type="Pfam" id="PF00496"/>
    </source>
</evidence>
<dbReference type="SUPFAM" id="SSF53850">
    <property type="entry name" value="Periplasmic binding protein-like II"/>
    <property type="match status" value="1"/>
</dbReference>
<sequence length="560" mass="61103">MQVHRKKLRLSSALLVLALGATACGGGGDEPAGGDAAPEGEAGGEFSLYVTDPENPLIPSNTTESEGAQVLEPLFTGLAVYDTETSELEMEGVAESIESDDSKTWTVKLRDWKFHDGTDVTADSFVNAWNFAANSNNAQGASYFFANIEGYDALQAEEGQQVPAGTTLSGLKKVDDKTFTVTLTQPFRQYPVTLGYTAFNPLPDAFFGADGQPGTADDKAAQDAFGKKPIGNGPYQVEADFTPGTGVRLTRFEDYSGEAKGMADAVDIKVYTDVNTAYTDVQGGNLDIAPDIPPETIETAPDEFGERFRDRNSSSFTYLGFPTYDDRFADKKVRQAFSMAIDRKAITDSIFNGTFDPAYSVISPVVQGHREDACEFCEYKPDEAKALLAETDFDTSKPVDLWFNAGAGHDEWVQAVGNQLRDNLGVQFKLQGGLQFAEYLPKADEKGFTGPFRLGWGMDYPSPQNYLEPLYSTSALPPNGSNTAFYSNPEFDELVKQGNAAESDEEAIEIYQQAEDLLLEDLPVAPMFFGKEQWVFSEKVDNVNMDAFGHVRVSEVTVNQ</sequence>
<feature type="chain" id="PRO_5038641966" evidence="1">
    <location>
        <begin position="24"/>
        <end position="560"/>
    </location>
</feature>
<proteinExistence type="predicted"/>
<dbReference type="Pfam" id="PF00496">
    <property type="entry name" value="SBP_bac_5"/>
    <property type="match status" value="1"/>
</dbReference>
<dbReference type="CDD" id="cd00995">
    <property type="entry name" value="PBP2_NikA_DppA_OppA_like"/>
    <property type="match status" value="1"/>
</dbReference>
<dbReference type="Gene3D" id="3.40.190.10">
    <property type="entry name" value="Periplasmic binding protein-like II"/>
    <property type="match status" value="1"/>
</dbReference>
<dbReference type="GO" id="GO:0043190">
    <property type="term" value="C:ATP-binding cassette (ABC) transporter complex"/>
    <property type="evidence" value="ECO:0007669"/>
    <property type="project" value="InterPro"/>
</dbReference>
<dbReference type="AlphaFoldDB" id="A0A6J4LQ93"/>
<feature type="domain" description="Solute-binding protein family 5" evidence="2">
    <location>
        <begin position="92"/>
        <end position="474"/>
    </location>
</feature>
<dbReference type="Gene3D" id="3.90.76.10">
    <property type="entry name" value="Dipeptide-binding Protein, Domain 1"/>
    <property type="match status" value="1"/>
</dbReference>
<accession>A0A6J4LQ93</accession>
<evidence type="ECO:0000256" key="1">
    <source>
        <dbReference type="SAM" id="SignalP"/>
    </source>
</evidence>